<dbReference type="PIRSF" id="PIRSF016661">
    <property type="entry name" value="BioY"/>
    <property type="match status" value="1"/>
</dbReference>
<sequence length="193" mass="19325">MSATAISGVLVDTWAAKSRVRNAALVLGLTALTAISAQIAIPLPFTPVPLTLQTFAVLVGAAALGAERAVLAQVLYITLAVAGAPVMAGANGGREAVMGATGGYLIGFVLASYVVGRIASRGATTKISTTALAYIAGSATIYLIGAPWLAYTTGNTMAWAIANGVVPFLIGDAIKAVAAGAVLPLAWKLTNAK</sequence>
<feature type="transmembrane region" description="Helical" evidence="1">
    <location>
        <begin position="23"/>
        <end position="41"/>
    </location>
</feature>
<name>A0A6J6KPJ6_9ZZZZ</name>
<dbReference type="AlphaFoldDB" id="A0A6J6KPJ6"/>
<reference evidence="2" key="1">
    <citation type="submission" date="2020-05" db="EMBL/GenBank/DDBJ databases">
        <authorList>
            <person name="Chiriac C."/>
            <person name="Salcher M."/>
            <person name="Ghai R."/>
            <person name="Kavagutti S V."/>
        </authorList>
    </citation>
    <scope>NUCLEOTIDE SEQUENCE</scope>
</reference>
<dbReference type="PANTHER" id="PTHR34295">
    <property type="entry name" value="BIOTIN TRANSPORTER BIOY"/>
    <property type="match status" value="1"/>
</dbReference>
<evidence type="ECO:0000313" key="2">
    <source>
        <dbReference type="EMBL" id="CAB4651737.1"/>
    </source>
</evidence>
<dbReference type="Gene3D" id="1.10.1760.20">
    <property type="match status" value="1"/>
</dbReference>
<evidence type="ECO:0000256" key="1">
    <source>
        <dbReference type="SAM" id="Phobius"/>
    </source>
</evidence>
<dbReference type="PANTHER" id="PTHR34295:SF1">
    <property type="entry name" value="BIOTIN TRANSPORTER BIOY"/>
    <property type="match status" value="1"/>
</dbReference>
<feature type="transmembrane region" description="Helical" evidence="1">
    <location>
        <begin position="157"/>
        <end position="187"/>
    </location>
</feature>
<gene>
    <name evidence="2" type="ORF">UFOPK2171_00697</name>
</gene>
<dbReference type="GO" id="GO:0005886">
    <property type="term" value="C:plasma membrane"/>
    <property type="evidence" value="ECO:0007669"/>
    <property type="project" value="InterPro"/>
</dbReference>
<accession>A0A6J6KPJ6</accession>
<dbReference type="EMBL" id="CAEZWD010000083">
    <property type="protein sequence ID" value="CAB4651737.1"/>
    <property type="molecule type" value="Genomic_DNA"/>
</dbReference>
<dbReference type="GO" id="GO:0015225">
    <property type="term" value="F:biotin transmembrane transporter activity"/>
    <property type="evidence" value="ECO:0007669"/>
    <property type="project" value="InterPro"/>
</dbReference>
<protein>
    <submittedName>
        <fullName evidence="2">Unannotated protein</fullName>
    </submittedName>
</protein>
<feature type="transmembrane region" description="Helical" evidence="1">
    <location>
        <begin position="131"/>
        <end position="151"/>
    </location>
</feature>
<feature type="transmembrane region" description="Helical" evidence="1">
    <location>
        <begin position="73"/>
        <end position="90"/>
    </location>
</feature>
<organism evidence="2">
    <name type="scientific">freshwater metagenome</name>
    <dbReference type="NCBI Taxonomy" id="449393"/>
    <lineage>
        <taxon>unclassified sequences</taxon>
        <taxon>metagenomes</taxon>
        <taxon>ecological metagenomes</taxon>
    </lineage>
</organism>
<proteinExistence type="predicted"/>
<keyword evidence="1" id="KW-1133">Transmembrane helix</keyword>
<dbReference type="Pfam" id="PF02632">
    <property type="entry name" value="BioY"/>
    <property type="match status" value="1"/>
</dbReference>
<dbReference type="InterPro" id="IPR003784">
    <property type="entry name" value="BioY"/>
</dbReference>
<keyword evidence="1" id="KW-0812">Transmembrane</keyword>
<keyword evidence="1" id="KW-0472">Membrane</keyword>
<feature type="transmembrane region" description="Helical" evidence="1">
    <location>
        <begin position="96"/>
        <end position="119"/>
    </location>
</feature>
<feature type="transmembrane region" description="Helical" evidence="1">
    <location>
        <begin position="47"/>
        <end position="66"/>
    </location>
</feature>